<keyword evidence="1" id="KW-1133">Transmembrane helix</keyword>
<feature type="transmembrane region" description="Helical" evidence="1">
    <location>
        <begin position="114"/>
        <end position="136"/>
    </location>
</feature>
<protein>
    <submittedName>
        <fullName evidence="2">Uncharacterized protein</fullName>
    </submittedName>
</protein>
<dbReference type="AlphaFoldDB" id="A0A0G0GMZ3"/>
<dbReference type="EMBL" id="LBRE01000002">
    <property type="protein sequence ID" value="KKP92987.1"/>
    <property type="molecule type" value="Genomic_DNA"/>
</dbReference>
<reference evidence="2 3" key="1">
    <citation type="journal article" date="2015" name="Nature">
        <title>rRNA introns, odd ribosomes, and small enigmatic genomes across a large radiation of phyla.</title>
        <authorList>
            <person name="Brown C.T."/>
            <person name="Hug L.A."/>
            <person name="Thomas B.C."/>
            <person name="Sharon I."/>
            <person name="Castelle C.J."/>
            <person name="Singh A."/>
            <person name="Wilkins M.J."/>
            <person name="Williams K.H."/>
            <person name="Banfield J.F."/>
        </authorList>
    </citation>
    <scope>NUCLEOTIDE SEQUENCE [LARGE SCALE GENOMIC DNA]</scope>
</reference>
<keyword evidence="1" id="KW-0472">Membrane</keyword>
<evidence type="ECO:0000313" key="2">
    <source>
        <dbReference type="EMBL" id="KKP92987.1"/>
    </source>
</evidence>
<feature type="transmembrane region" description="Helical" evidence="1">
    <location>
        <begin position="39"/>
        <end position="58"/>
    </location>
</feature>
<feature type="transmembrane region" description="Helical" evidence="1">
    <location>
        <begin position="142"/>
        <end position="165"/>
    </location>
</feature>
<evidence type="ECO:0000256" key="1">
    <source>
        <dbReference type="SAM" id="Phobius"/>
    </source>
</evidence>
<accession>A0A0G0GMZ3</accession>
<proteinExistence type="predicted"/>
<name>A0A0G0GMZ3_9BACT</name>
<feature type="transmembrane region" description="Helical" evidence="1">
    <location>
        <begin position="12"/>
        <end position="33"/>
    </location>
</feature>
<evidence type="ECO:0000313" key="3">
    <source>
        <dbReference type="Proteomes" id="UP000034140"/>
    </source>
</evidence>
<feature type="transmembrane region" description="Helical" evidence="1">
    <location>
        <begin position="65"/>
        <end position="82"/>
    </location>
</feature>
<comment type="caution">
    <text evidence="2">The sequence shown here is derived from an EMBL/GenBank/DDBJ whole genome shotgun (WGS) entry which is preliminary data.</text>
</comment>
<organism evidence="2 3">
    <name type="scientific">candidate division WS6 bacterium GW2011_GWC1_36_11</name>
    <dbReference type="NCBI Taxonomy" id="1619090"/>
    <lineage>
        <taxon>Bacteria</taxon>
        <taxon>Candidatus Dojkabacteria</taxon>
    </lineage>
</organism>
<dbReference type="Proteomes" id="UP000034140">
    <property type="component" value="Unassembled WGS sequence"/>
</dbReference>
<gene>
    <name evidence="2" type="ORF">UR96_C0002G0016</name>
</gene>
<keyword evidence="1" id="KW-0812">Transmembrane</keyword>
<feature type="transmembrane region" description="Helical" evidence="1">
    <location>
        <begin position="88"/>
        <end position="107"/>
    </location>
</feature>
<sequence length="172" mass="19425">MELLQKQNLKQILLNEEIQLGIIYSLTFTIPFLLKQPQLLIGSIINFILIFSISKYGLKKIIPVLFLPSLASFLNGVLFGVFTPYLLYLMPFIILSNLILVLTIKYVKTKYLNVGIAALLKACFLFSATYILFQAIHIPEIFLTTMGLIQLYTAIIGGGLAMIFLKTKDRTD</sequence>